<sequence>MESGSKENVMNQAPQMIKAPLALVSWLSGVMAGILGASTWWFAAAPRVRPRARSLLTHS</sequence>
<dbReference type="AlphaFoldDB" id="A0A375FYT2"/>
<gene>
    <name evidence="2" type="ORF">CO2235_150115</name>
</gene>
<proteinExistence type="predicted"/>
<comment type="caution">
    <text evidence="2">The sequence shown here is derived from an EMBL/GenBank/DDBJ whole genome shotgun (WGS) entry which is preliminary data.</text>
</comment>
<organism evidence="2">
    <name type="scientific">Cupriavidus oxalaticus</name>
    <dbReference type="NCBI Taxonomy" id="96344"/>
    <lineage>
        <taxon>Bacteria</taxon>
        <taxon>Pseudomonadati</taxon>
        <taxon>Pseudomonadota</taxon>
        <taxon>Betaproteobacteria</taxon>
        <taxon>Burkholderiales</taxon>
        <taxon>Burkholderiaceae</taxon>
        <taxon>Cupriavidus</taxon>
    </lineage>
</organism>
<accession>A0A375FYT2</accession>
<keyword evidence="1" id="KW-0472">Membrane</keyword>
<feature type="transmembrane region" description="Helical" evidence="1">
    <location>
        <begin position="20"/>
        <end position="43"/>
    </location>
</feature>
<dbReference type="EMBL" id="OGUS01000115">
    <property type="protein sequence ID" value="SPC12460.1"/>
    <property type="molecule type" value="Genomic_DNA"/>
</dbReference>
<evidence type="ECO:0000313" key="2">
    <source>
        <dbReference type="EMBL" id="SPC12460.1"/>
    </source>
</evidence>
<keyword evidence="1" id="KW-0812">Transmembrane</keyword>
<keyword evidence="1" id="KW-1133">Transmembrane helix</keyword>
<protein>
    <submittedName>
        <fullName evidence="2">Uncharacterized protein</fullName>
    </submittedName>
</protein>
<dbReference type="Proteomes" id="UP000256862">
    <property type="component" value="Chromosome CO2235"/>
</dbReference>
<evidence type="ECO:0000256" key="1">
    <source>
        <dbReference type="SAM" id="Phobius"/>
    </source>
</evidence>
<name>A0A375FYT2_9BURK</name>
<reference evidence="2" key="1">
    <citation type="submission" date="2018-01" db="EMBL/GenBank/DDBJ databases">
        <authorList>
            <person name="Clerissi C."/>
        </authorList>
    </citation>
    <scope>NUCLEOTIDE SEQUENCE</scope>
    <source>
        <strain evidence="2">Cupriavidus oxalaticus LMG 2235</strain>
    </source>
</reference>